<comment type="caution">
    <text evidence="1">The sequence shown here is derived from an EMBL/GenBank/DDBJ whole genome shotgun (WGS) entry which is preliminary data.</text>
</comment>
<feature type="non-terminal residue" evidence="1">
    <location>
        <position position="44"/>
    </location>
</feature>
<dbReference type="Proteomes" id="UP000265520">
    <property type="component" value="Unassembled WGS sequence"/>
</dbReference>
<gene>
    <name evidence="1" type="ORF">A2U01_0003916</name>
</gene>
<organism evidence="1 2">
    <name type="scientific">Trifolium medium</name>
    <dbReference type="NCBI Taxonomy" id="97028"/>
    <lineage>
        <taxon>Eukaryota</taxon>
        <taxon>Viridiplantae</taxon>
        <taxon>Streptophyta</taxon>
        <taxon>Embryophyta</taxon>
        <taxon>Tracheophyta</taxon>
        <taxon>Spermatophyta</taxon>
        <taxon>Magnoliopsida</taxon>
        <taxon>eudicotyledons</taxon>
        <taxon>Gunneridae</taxon>
        <taxon>Pentapetalae</taxon>
        <taxon>rosids</taxon>
        <taxon>fabids</taxon>
        <taxon>Fabales</taxon>
        <taxon>Fabaceae</taxon>
        <taxon>Papilionoideae</taxon>
        <taxon>50 kb inversion clade</taxon>
        <taxon>NPAAA clade</taxon>
        <taxon>Hologalegina</taxon>
        <taxon>IRL clade</taxon>
        <taxon>Trifolieae</taxon>
        <taxon>Trifolium</taxon>
    </lineage>
</organism>
<evidence type="ECO:0000313" key="2">
    <source>
        <dbReference type="Proteomes" id="UP000265520"/>
    </source>
</evidence>
<proteinExistence type="predicted"/>
<protein>
    <submittedName>
        <fullName evidence="1">Uncharacterized protein</fullName>
    </submittedName>
</protein>
<dbReference type="AlphaFoldDB" id="A0A392M715"/>
<dbReference type="EMBL" id="LXQA010004655">
    <property type="protein sequence ID" value="MCH83101.1"/>
    <property type="molecule type" value="Genomic_DNA"/>
</dbReference>
<sequence>MATVTSSSKLPILVSSGRSTPKLPHYSVLKLIRPLAADRDASNG</sequence>
<evidence type="ECO:0000313" key="1">
    <source>
        <dbReference type="EMBL" id="MCH83101.1"/>
    </source>
</evidence>
<name>A0A392M715_9FABA</name>
<accession>A0A392M715</accession>
<reference evidence="1 2" key="1">
    <citation type="journal article" date="2018" name="Front. Plant Sci.">
        <title>Red Clover (Trifolium pratense) and Zigzag Clover (T. medium) - A Picture of Genomic Similarities and Differences.</title>
        <authorList>
            <person name="Dluhosova J."/>
            <person name="Istvanek J."/>
            <person name="Nedelnik J."/>
            <person name="Repkova J."/>
        </authorList>
    </citation>
    <scope>NUCLEOTIDE SEQUENCE [LARGE SCALE GENOMIC DNA]</scope>
    <source>
        <strain evidence="2">cv. 10/8</strain>
        <tissue evidence="1">Leaf</tissue>
    </source>
</reference>
<keyword evidence="2" id="KW-1185">Reference proteome</keyword>